<feature type="domain" description="Bacterial bifunctional deaminase-reductase C-terminal" evidence="1">
    <location>
        <begin position="3"/>
        <end position="177"/>
    </location>
</feature>
<reference evidence="3" key="1">
    <citation type="journal article" date="2019" name="Int. J. Syst. Evol. Microbiol.">
        <title>The Global Catalogue of Microorganisms (GCM) 10K type strain sequencing project: providing services to taxonomists for standard genome sequencing and annotation.</title>
        <authorList>
            <consortium name="The Broad Institute Genomics Platform"/>
            <consortium name="The Broad Institute Genome Sequencing Center for Infectious Disease"/>
            <person name="Wu L."/>
            <person name="Ma J."/>
        </authorList>
    </citation>
    <scope>NUCLEOTIDE SEQUENCE [LARGE SCALE GENOMIC DNA]</scope>
    <source>
        <strain evidence="3">CGMCC 1.13718</strain>
    </source>
</reference>
<accession>A0ABW1YM93</accession>
<dbReference type="Gene3D" id="3.40.430.10">
    <property type="entry name" value="Dihydrofolate Reductase, subunit A"/>
    <property type="match status" value="1"/>
</dbReference>
<dbReference type="SUPFAM" id="SSF53597">
    <property type="entry name" value="Dihydrofolate reductase-like"/>
    <property type="match status" value="1"/>
</dbReference>
<dbReference type="Pfam" id="PF01872">
    <property type="entry name" value="RibD_C"/>
    <property type="match status" value="1"/>
</dbReference>
<evidence type="ECO:0000259" key="1">
    <source>
        <dbReference type="Pfam" id="PF01872"/>
    </source>
</evidence>
<dbReference type="PANTHER" id="PTHR38011:SF11">
    <property type="entry name" value="2,5-DIAMINO-6-RIBOSYLAMINO-4(3H)-PYRIMIDINONE 5'-PHOSPHATE REDUCTASE"/>
    <property type="match status" value="1"/>
</dbReference>
<dbReference type="InterPro" id="IPR024072">
    <property type="entry name" value="DHFR-like_dom_sf"/>
</dbReference>
<dbReference type="EMBL" id="JBHSVR010000001">
    <property type="protein sequence ID" value="MFC6633180.1"/>
    <property type="molecule type" value="Genomic_DNA"/>
</dbReference>
<dbReference type="PANTHER" id="PTHR38011">
    <property type="entry name" value="DIHYDROFOLATE REDUCTASE FAMILY PROTEIN (AFU_ORTHOLOGUE AFUA_8G06820)"/>
    <property type="match status" value="1"/>
</dbReference>
<sequence length="187" mass="20515">MAKLIVFEFLSLDGFMAGPPGSEMDFVVSDFGDDMERDLAEQYGELDAFVMGGTTFRSLAGYWPTPAAAGEPLQPVMNSLQKLVFSRIPDETQWNNSRVLGPNALSELREIKHGPGRSLMVIGSATVVQALARERMIDEFRFFVFPTFIGAGKPLFTPGSTPGSLKLLRTKSFTTGVARADYQVVRP</sequence>
<gene>
    <name evidence="2" type="ORF">ACFQBM_07815</name>
</gene>
<evidence type="ECO:0000313" key="2">
    <source>
        <dbReference type="EMBL" id="MFC6633180.1"/>
    </source>
</evidence>
<comment type="caution">
    <text evidence="2">The sequence shown here is derived from an EMBL/GenBank/DDBJ whole genome shotgun (WGS) entry which is preliminary data.</text>
</comment>
<evidence type="ECO:0000313" key="3">
    <source>
        <dbReference type="Proteomes" id="UP001596425"/>
    </source>
</evidence>
<dbReference type="Proteomes" id="UP001596425">
    <property type="component" value="Unassembled WGS sequence"/>
</dbReference>
<name>A0ABW1YM93_9GAMM</name>
<dbReference type="RefSeq" id="WP_193189337.1">
    <property type="nucleotide sequence ID" value="NZ_JACZFR010000006.1"/>
</dbReference>
<organism evidence="2 3">
    <name type="scientific">Microbulbifer taiwanensis</name>
    <dbReference type="NCBI Taxonomy" id="986746"/>
    <lineage>
        <taxon>Bacteria</taxon>
        <taxon>Pseudomonadati</taxon>
        <taxon>Pseudomonadota</taxon>
        <taxon>Gammaproteobacteria</taxon>
        <taxon>Cellvibrionales</taxon>
        <taxon>Microbulbiferaceae</taxon>
        <taxon>Microbulbifer</taxon>
    </lineage>
</organism>
<keyword evidence="3" id="KW-1185">Reference proteome</keyword>
<dbReference type="InterPro" id="IPR050765">
    <property type="entry name" value="Riboflavin_Biosynth_HTPR"/>
</dbReference>
<dbReference type="InterPro" id="IPR002734">
    <property type="entry name" value="RibDG_C"/>
</dbReference>
<protein>
    <submittedName>
        <fullName evidence="2">Dihydrofolate reductase family protein</fullName>
    </submittedName>
</protein>
<proteinExistence type="predicted"/>